<dbReference type="InterPro" id="IPR047115">
    <property type="entry name" value="ARSB"/>
</dbReference>
<dbReference type="PANTHER" id="PTHR10342:SF264">
    <property type="entry name" value="MIP05773P-RELATED"/>
    <property type="match status" value="1"/>
</dbReference>
<feature type="chain" id="PRO_5019790655" description="Sulfatase N-terminal domain-containing protein" evidence="7">
    <location>
        <begin position="28"/>
        <end position="595"/>
    </location>
</feature>
<evidence type="ECO:0000256" key="7">
    <source>
        <dbReference type="SAM" id="SignalP"/>
    </source>
</evidence>
<feature type="signal peptide" evidence="7">
    <location>
        <begin position="1"/>
        <end position="27"/>
    </location>
</feature>
<evidence type="ECO:0000259" key="8">
    <source>
        <dbReference type="Pfam" id="PF00884"/>
    </source>
</evidence>
<comment type="caution">
    <text evidence="9">The sequence shown here is derived from an EMBL/GenBank/DDBJ whole genome shotgun (WGS) entry which is preliminary data.</text>
</comment>
<protein>
    <recommendedName>
        <fullName evidence="8">Sulfatase N-terminal domain-containing protein</fullName>
    </recommendedName>
</protein>
<gene>
    <name evidence="9" type="ORF">LSTR_LSTR009479</name>
</gene>
<feature type="domain" description="Sulfatase N-terminal" evidence="8">
    <location>
        <begin position="39"/>
        <end position="367"/>
    </location>
</feature>
<dbReference type="PROSITE" id="PS00149">
    <property type="entry name" value="SULFATASE_2"/>
    <property type="match status" value="1"/>
</dbReference>
<dbReference type="SMR" id="A0A482WFY3"/>
<dbReference type="GO" id="GO:0008484">
    <property type="term" value="F:sulfuric ester hydrolase activity"/>
    <property type="evidence" value="ECO:0007669"/>
    <property type="project" value="InterPro"/>
</dbReference>
<comment type="similarity">
    <text evidence="2">Belongs to the sulfatase family.</text>
</comment>
<keyword evidence="6" id="KW-0325">Glycoprotein</keyword>
<evidence type="ECO:0000256" key="5">
    <source>
        <dbReference type="ARBA" id="ARBA00022837"/>
    </source>
</evidence>
<evidence type="ECO:0000313" key="10">
    <source>
        <dbReference type="Proteomes" id="UP000291343"/>
    </source>
</evidence>
<dbReference type="STRING" id="195883.A0A482WFY3"/>
<dbReference type="Proteomes" id="UP000291343">
    <property type="component" value="Unassembled WGS sequence"/>
</dbReference>
<sequence>MIVSRSRSRYSVLVISLIILSAVYCEANDFFYQTSTRQPHIIVILADDLGWNDVGFHGSDEIRTPNIDALAYNGVILHRHYSMATCTPSRAALLTGRYPIRLGMQGTPIAAGMKLGIPLNETLLPQHLKHLGYKTSLVGKWHVGCYRKDMLPTKRGFDSFFGYYNGYIGYYDGMHIDSGVGGLDARRGDSPAWHELVARYATEVLTQEASDVIRQHANQSQPLFLEVSHLAPHAGNVGGRLQVPNPIQTEKEFAHIGDSKRRVFAGMVKELDNSVGEIVQALNKAKMLEDSIIVFLSDNGAPTVEPVWQTGNSGSNWPLRGEKASLHEGGIRTVGAIWSTRIARSSTIYNQNFHLVDWLPTLYAAAGGDTSNLTGIDGVNHWDSISGLEPSQELAKPNRTLLLNIDDVEGATALMHGRWKLIKNNATSRLSFTNGYFGAGGKGPNTPPYNITSVLDSQVGQILSKLNPNPQSKMADTFLQLRSQSTVSCPNLTTAIHPDNECYKSHCLYDLESDPCESENLLEKLPELGKTMKRLLENFEKQIRPRPPYIFDEAALPKNFDNYWAVWVGSGNSSMNLSQNYLLVLLSFLCILGYR</sequence>
<dbReference type="Gene3D" id="3.30.1120.10">
    <property type="match status" value="1"/>
</dbReference>
<keyword evidence="3" id="KW-0479">Metal-binding</keyword>
<dbReference type="InterPro" id="IPR017850">
    <property type="entry name" value="Alkaline_phosphatase_core_sf"/>
</dbReference>
<dbReference type="Gene3D" id="3.40.720.10">
    <property type="entry name" value="Alkaline Phosphatase, subunit A"/>
    <property type="match status" value="1"/>
</dbReference>
<evidence type="ECO:0000256" key="2">
    <source>
        <dbReference type="ARBA" id="ARBA00008779"/>
    </source>
</evidence>
<dbReference type="AlphaFoldDB" id="A0A482WFY3"/>
<name>A0A482WFY3_LAOST</name>
<accession>A0A482WFY3</accession>
<dbReference type="SUPFAM" id="SSF53649">
    <property type="entry name" value="Alkaline phosphatase-like"/>
    <property type="match status" value="1"/>
</dbReference>
<dbReference type="CDD" id="cd16029">
    <property type="entry name" value="4-S"/>
    <property type="match status" value="1"/>
</dbReference>
<dbReference type="Pfam" id="PF00884">
    <property type="entry name" value="Sulfatase"/>
    <property type="match status" value="1"/>
</dbReference>
<dbReference type="EMBL" id="QKKF02037370">
    <property type="protein sequence ID" value="RZF32250.1"/>
    <property type="molecule type" value="Genomic_DNA"/>
</dbReference>
<evidence type="ECO:0000256" key="1">
    <source>
        <dbReference type="ARBA" id="ARBA00001913"/>
    </source>
</evidence>
<comment type="cofactor">
    <cofactor evidence="1">
        <name>Ca(2+)</name>
        <dbReference type="ChEBI" id="CHEBI:29108"/>
    </cofactor>
</comment>
<keyword evidence="7" id="KW-0732">Signal</keyword>
<evidence type="ECO:0000313" key="9">
    <source>
        <dbReference type="EMBL" id="RZF32250.1"/>
    </source>
</evidence>
<organism evidence="9 10">
    <name type="scientific">Laodelphax striatellus</name>
    <name type="common">Small brown planthopper</name>
    <name type="synonym">Delphax striatella</name>
    <dbReference type="NCBI Taxonomy" id="195883"/>
    <lineage>
        <taxon>Eukaryota</taxon>
        <taxon>Metazoa</taxon>
        <taxon>Ecdysozoa</taxon>
        <taxon>Arthropoda</taxon>
        <taxon>Hexapoda</taxon>
        <taxon>Insecta</taxon>
        <taxon>Pterygota</taxon>
        <taxon>Neoptera</taxon>
        <taxon>Paraneoptera</taxon>
        <taxon>Hemiptera</taxon>
        <taxon>Auchenorrhyncha</taxon>
        <taxon>Fulgoroidea</taxon>
        <taxon>Delphacidae</taxon>
        <taxon>Criomorphinae</taxon>
        <taxon>Laodelphax</taxon>
    </lineage>
</organism>
<evidence type="ECO:0000256" key="4">
    <source>
        <dbReference type="ARBA" id="ARBA00022801"/>
    </source>
</evidence>
<dbReference type="InParanoid" id="A0A482WFY3"/>
<dbReference type="GO" id="GO:0046872">
    <property type="term" value="F:metal ion binding"/>
    <property type="evidence" value="ECO:0007669"/>
    <property type="project" value="UniProtKB-KW"/>
</dbReference>
<dbReference type="InterPro" id="IPR024607">
    <property type="entry name" value="Sulfatase_CS"/>
</dbReference>
<reference evidence="9 10" key="1">
    <citation type="journal article" date="2017" name="Gigascience">
        <title>Genome sequence of the small brown planthopper, Laodelphax striatellus.</title>
        <authorList>
            <person name="Zhu J."/>
            <person name="Jiang F."/>
            <person name="Wang X."/>
            <person name="Yang P."/>
            <person name="Bao Y."/>
            <person name="Zhao W."/>
            <person name="Wang W."/>
            <person name="Lu H."/>
            <person name="Wang Q."/>
            <person name="Cui N."/>
            <person name="Li J."/>
            <person name="Chen X."/>
            <person name="Luo L."/>
            <person name="Yu J."/>
            <person name="Kang L."/>
            <person name="Cui F."/>
        </authorList>
    </citation>
    <scope>NUCLEOTIDE SEQUENCE [LARGE SCALE GENOMIC DNA]</scope>
    <source>
        <strain evidence="9">Lst14</strain>
    </source>
</reference>
<evidence type="ECO:0000256" key="3">
    <source>
        <dbReference type="ARBA" id="ARBA00022723"/>
    </source>
</evidence>
<dbReference type="PROSITE" id="PS00523">
    <property type="entry name" value="SULFATASE_1"/>
    <property type="match status" value="1"/>
</dbReference>
<keyword evidence="5" id="KW-0106">Calcium</keyword>
<evidence type="ECO:0000256" key="6">
    <source>
        <dbReference type="ARBA" id="ARBA00023180"/>
    </source>
</evidence>
<dbReference type="OrthoDB" id="103349at2759"/>
<proteinExistence type="inferred from homology"/>
<dbReference type="InterPro" id="IPR000917">
    <property type="entry name" value="Sulfatase_N"/>
</dbReference>
<keyword evidence="10" id="KW-1185">Reference proteome</keyword>
<dbReference type="PANTHER" id="PTHR10342">
    <property type="entry name" value="ARYLSULFATASE"/>
    <property type="match status" value="1"/>
</dbReference>
<keyword evidence="4" id="KW-0378">Hydrolase</keyword>